<dbReference type="GO" id="GO:0046872">
    <property type="term" value="F:metal ion binding"/>
    <property type="evidence" value="ECO:0007669"/>
    <property type="project" value="UniProtKB-KW"/>
</dbReference>
<dbReference type="GO" id="GO:0070987">
    <property type="term" value="P:error-free translesion synthesis"/>
    <property type="evidence" value="ECO:0007669"/>
    <property type="project" value="TreeGrafter"/>
</dbReference>
<keyword evidence="8 13" id="KW-0227">DNA damage</keyword>
<dbReference type="FunFam" id="3.30.1490.100:FF:000001">
    <property type="entry name" value="DNA repair protein REV1"/>
    <property type="match status" value="1"/>
</dbReference>
<dbReference type="Proteomes" id="UP000261620">
    <property type="component" value="Unplaced"/>
</dbReference>
<dbReference type="GO" id="GO:0003684">
    <property type="term" value="F:damaged DNA binding"/>
    <property type="evidence" value="ECO:0007669"/>
    <property type="project" value="UniProtKB-UniRule"/>
</dbReference>
<dbReference type="Pfam" id="PF11799">
    <property type="entry name" value="IMS_C"/>
    <property type="match status" value="1"/>
</dbReference>
<dbReference type="InterPro" id="IPR031991">
    <property type="entry name" value="Rev1_C"/>
</dbReference>
<dbReference type="InterPro" id="IPR038401">
    <property type="entry name" value="Rev1_C_sf"/>
</dbReference>
<feature type="compositionally biased region" description="Basic and acidic residues" evidence="15">
    <location>
        <begin position="816"/>
        <end position="825"/>
    </location>
</feature>
<dbReference type="InterPro" id="IPR047346">
    <property type="entry name" value="Rev1_UBM1/2"/>
</dbReference>
<evidence type="ECO:0000256" key="14">
    <source>
        <dbReference type="PIRSR" id="PIRSR036573-2"/>
    </source>
</evidence>
<dbReference type="Gene3D" id="3.30.70.270">
    <property type="match status" value="2"/>
</dbReference>
<name>A0A3Q3XCN5_MOLML</name>
<dbReference type="PROSITE" id="PS50173">
    <property type="entry name" value="UMUC"/>
    <property type="match status" value="1"/>
</dbReference>
<dbReference type="SUPFAM" id="SSF52113">
    <property type="entry name" value="BRCT domain"/>
    <property type="match status" value="1"/>
</dbReference>
<dbReference type="PROSITE" id="PS50172">
    <property type="entry name" value="BRCT"/>
    <property type="match status" value="1"/>
</dbReference>
<dbReference type="InterPro" id="IPR043502">
    <property type="entry name" value="DNA/RNA_pol_sf"/>
</dbReference>
<protein>
    <recommendedName>
        <fullName evidence="3 13">DNA repair protein REV1</fullName>
        <ecNumber evidence="13">2.7.7.-</ecNumber>
    </recommendedName>
</protein>
<dbReference type="SMART" id="SM00292">
    <property type="entry name" value="BRCT"/>
    <property type="match status" value="1"/>
</dbReference>
<keyword evidence="4 13" id="KW-0237">DNA synthesis</keyword>
<feature type="compositionally biased region" description="Polar residues" evidence="15">
    <location>
        <begin position="1052"/>
        <end position="1063"/>
    </location>
</feature>
<feature type="region of interest" description="Disordered" evidence="15">
    <location>
        <begin position="174"/>
        <end position="220"/>
    </location>
</feature>
<dbReference type="Pfam" id="PF16589">
    <property type="entry name" value="BRCT_2"/>
    <property type="match status" value="1"/>
</dbReference>
<evidence type="ECO:0000256" key="3">
    <source>
        <dbReference type="ARBA" id="ARBA00020399"/>
    </source>
</evidence>
<dbReference type="Pfam" id="PF16727">
    <property type="entry name" value="REV1_C"/>
    <property type="match status" value="1"/>
</dbReference>
<accession>A0A3Q3XCN5</accession>
<proteinExistence type="inferred from homology"/>
<evidence type="ECO:0000256" key="2">
    <source>
        <dbReference type="ARBA" id="ARBA00010945"/>
    </source>
</evidence>
<dbReference type="AlphaFoldDB" id="A0A3Q3XCN5"/>
<dbReference type="PIRSF" id="PIRSF036573">
    <property type="entry name" value="REV1"/>
    <property type="match status" value="1"/>
</dbReference>
<comment type="cofactor">
    <cofactor evidence="14">
        <name>Mg(2+)</name>
        <dbReference type="ChEBI" id="CHEBI:18420"/>
    </cofactor>
    <text evidence="14">Binds 2 magnesium ions.</text>
</comment>
<dbReference type="STRING" id="94237.ENSMMOP00000026145"/>
<dbReference type="CDD" id="cd12145">
    <property type="entry name" value="Rev1_C"/>
    <property type="match status" value="1"/>
</dbReference>
<dbReference type="Pfam" id="PF00817">
    <property type="entry name" value="IMS"/>
    <property type="match status" value="1"/>
</dbReference>
<comment type="subcellular location">
    <subcellularLocation>
        <location evidence="1 13">Nucleus</location>
    </subcellularLocation>
</comment>
<comment type="similarity">
    <text evidence="2 13">Belongs to the DNA polymerase type-Y family.</text>
</comment>
<organism evidence="18 19">
    <name type="scientific">Mola mola</name>
    <name type="common">Ocean sunfish</name>
    <name type="synonym">Tetraodon mola</name>
    <dbReference type="NCBI Taxonomy" id="94237"/>
    <lineage>
        <taxon>Eukaryota</taxon>
        <taxon>Metazoa</taxon>
        <taxon>Chordata</taxon>
        <taxon>Craniata</taxon>
        <taxon>Vertebrata</taxon>
        <taxon>Euteleostomi</taxon>
        <taxon>Actinopterygii</taxon>
        <taxon>Neopterygii</taxon>
        <taxon>Teleostei</taxon>
        <taxon>Neoteleostei</taxon>
        <taxon>Acanthomorphata</taxon>
        <taxon>Eupercaria</taxon>
        <taxon>Tetraodontiformes</taxon>
        <taxon>Molidae</taxon>
        <taxon>Mola</taxon>
    </lineage>
</organism>
<dbReference type="PANTHER" id="PTHR45990:SF1">
    <property type="entry name" value="DNA REPAIR PROTEIN REV1"/>
    <property type="match status" value="1"/>
</dbReference>
<evidence type="ECO:0000256" key="4">
    <source>
        <dbReference type="ARBA" id="ARBA00022634"/>
    </source>
</evidence>
<dbReference type="EC" id="2.7.7.-" evidence="13"/>
<reference evidence="18" key="1">
    <citation type="submission" date="2025-08" db="UniProtKB">
        <authorList>
            <consortium name="Ensembl"/>
        </authorList>
    </citation>
    <scope>IDENTIFICATION</scope>
</reference>
<evidence type="ECO:0000256" key="1">
    <source>
        <dbReference type="ARBA" id="ARBA00004123"/>
    </source>
</evidence>
<dbReference type="InterPro" id="IPR053848">
    <property type="entry name" value="IMS_HHH_1"/>
</dbReference>
<dbReference type="GO" id="GO:0003887">
    <property type="term" value="F:DNA-directed DNA polymerase activity"/>
    <property type="evidence" value="ECO:0007669"/>
    <property type="project" value="InterPro"/>
</dbReference>
<dbReference type="InterPro" id="IPR025527">
    <property type="entry name" value="HUWE1/Rev1_UBM"/>
</dbReference>
<feature type="compositionally biased region" description="Polar residues" evidence="15">
    <location>
        <begin position="289"/>
        <end position="308"/>
    </location>
</feature>
<keyword evidence="10 13" id="KW-0238">DNA-binding</keyword>
<feature type="region of interest" description="Disordered" evidence="15">
    <location>
        <begin position="809"/>
        <end position="864"/>
    </location>
</feature>
<dbReference type="InterPro" id="IPR017961">
    <property type="entry name" value="DNA_pol_Y-fam_little_finger"/>
</dbReference>
<keyword evidence="9 14" id="KW-0460">Magnesium</keyword>
<dbReference type="Pfam" id="PF14377">
    <property type="entry name" value="UBM"/>
    <property type="match status" value="2"/>
</dbReference>
<dbReference type="InterPro" id="IPR012112">
    <property type="entry name" value="REV1"/>
</dbReference>
<evidence type="ECO:0000256" key="15">
    <source>
        <dbReference type="SAM" id="MobiDB-lite"/>
    </source>
</evidence>
<dbReference type="InterPro" id="IPR036775">
    <property type="entry name" value="DNA_pol_Y-fam_lit_finger_sf"/>
</dbReference>
<dbReference type="CDD" id="cd19318">
    <property type="entry name" value="Rev1_UBM2"/>
    <property type="match status" value="1"/>
</dbReference>
<dbReference type="InterPro" id="IPR001126">
    <property type="entry name" value="UmuC"/>
</dbReference>
<feature type="binding site" evidence="14">
    <location>
        <position position="537"/>
    </location>
    <ligand>
        <name>Mg(2+)</name>
        <dbReference type="ChEBI" id="CHEBI:18420"/>
        <label>1</label>
    </ligand>
</feature>
<evidence type="ECO:0000256" key="10">
    <source>
        <dbReference type="ARBA" id="ARBA00023125"/>
    </source>
</evidence>
<reference evidence="18" key="2">
    <citation type="submission" date="2025-09" db="UniProtKB">
        <authorList>
            <consortium name="Ensembl"/>
        </authorList>
    </citation>
    <scope>IDENTIFICATION</scope>
</reference>
<dbReference type="Gene3D" id="1.20.58.1280">
    <property type="entry name" value="DNA repair protein Rev1, C-terminal domain"/>
    <property type="match status" value="1"/>
</dbReference>
<feature type="region of interest" description="Disordered" evidence="15">
    <location>
        <begin position="1003"/>
        <end position="1036"/>
    </location>
</feature>
<dbReference type="GO" id="GO:0005634">
    <property type="term" value="C:nucleus"/>
    <property type="evidence" value="ECO:0007669"/>
    <property type="project" value="UniProtKB-SubCell"/>
</dbReference>
<evidence type="ECO:0000256" key="11">
    <source>
        <dbReference type="ARBA" id="ARBA00023204"/>
    </source>
</evidence>
<dbReference type="Ensembl" id="ENSMMOT00000026587.1">
    <property type="protein sequence ID" value="ENSMMOP00000026145.1"/>
    <property type="gene ID" value="ENSMMOG00000019821.1"/>
</dbReference>
<dbReference type="OMA" id="IKNGMWM"/>
<dbReference type="Gene3D" id="3.40.1170.60">
    <property type="match status" value="1"/>
</dbReference>
<feature type="region of interest" description="Disordered" evidence="15">
    <location>
        <begin position="1052"/>
        <end position="1071"/>
    </location>
</feature>
<dbReference type="InterPro" id="IPR043128">
    <property type="entry name" value="Rev_trsase/Diguanyl_cyclase"/>
</dbReference>
<dbReference type="FunFam" id="1.20.58.1280:FF:000001">
    <property type="entry name" value="DNA repair protein REV1"/>
    <property type="match status" value="1"/>
</dbReference>
<dbReference type="Gene3D" id="1.10.150.20">
    <property type="entry name" value="5' to 3' exonuclease, C-terminal subdomain"/>
    <property type="match status" value="1"/>
</dbReference>
<dbReference type="PANTHER" id="PTHR45990">
    <property type="entry name" value="DNA REPAIR PROTEIN REV1"/>
    <property type="match status" value="1"/>
</dbReference>
<evidence type="ECO:0000313" key="19">
    <source>
        <dbReference type="Proteomes" id="UP000261620"/>
    </source>
</evidence>
<feature type="region of interest" description="Disordered" evidence="15">
    <location>
        <begin position="258"/>
        <end position="319"/>
    </location>
</feature>
<feature type="domain" description="BRCT" evidence="16">
    <location>
        <begin position="47"/>
        <end position="134"/>
    </location>
</feature>
<keyword evidence="19" id="KW-1185">Reference proteome</keyword>
<feature type="compositionally biased region" description="Polar residues" evidence="15">
    <location>
        <begin position="174"/>
        <end position="202"/>
    </location>
</feature>
<sequence>MSRDGWMKKKAIASGDNGWGGYMAAKISKLDEQFQLDAPRERQKEGSCSNIFSGVSIYVNGYTDPSADELRRLMMLHGGQFQMYYSRFKTTHIIANNLPNNKIKALKVEKIIRPDWITDSIKAGRLLPYLQYQLYGKQKGPLFPGMTPRQTSAIAGPSHGPLQAGVHQKLHLPQRTTQHSALSHEQTSSSCDKLQSPMQFQTKPDPYEFPHSPPKQCDQSPVCLEQSISQLGSAKRPKPPPPTYQEAIRATESHLHVKQLQPSHTVDSNPRKTPPSNSPVRPNGCHISAFSSDPASPNTASVTTNPRSPTEKSSTKFYSHSRLHQISTWRSGFSEYVNELHGKRKAAGAASFPGKDRLRKLVAQQSADGGGRTGMVALFSASVGVKSCILHVDMDCFFVSVGIRNRPELKGKPVAVTSNRGVGRVPRRAGANPQLEQQYYQKKQNLYRTPSQESPDTHANGVDQDATVLSMAEIASCSYEARQAGVKNGMFFGRAKQLCPSLQSVQYDFEAYKEVALTMYETLAGYTHDIEALSCDEVLIDASTLLAELHISPDDLAKVIRADIKEKTRCCASVGMGSNILLARLATRKAKPDGHYFLKSEDVDDFIRDLPVTSLPGVGPVMGRKMGAMGVKSCGDLQQVSLSQLQKKLGPRTGQTLFRFCRGLDDRPVRYEKERKSVSAEMNYNIRFTKAESFLTNLSMEVQKRLQDAGLRGRRVTLKVMVRKVGAPFEPAKYGGHGICDNLARTVMLAQSTDSGQLIAAAVIKLFHAMKLQVQDLRGVGIQVQLLDGNAQQDSMGPPARSIKEMLLDQGSARSSNRDLCEDKTSSTTVRSSSFSPHLLPLPEPVPGTSRDHEASRTPKHSRARLNCSIEVPSPSQVDRSVLEALPAKLREQVEQTWTNRDGRLSDRQSPTPVLFTPLVGTLVLQIPHQPNSPGIVLELPNFSQVDPEVFAALPKELQEELKAAYNHRTNVQPQAQLCKSASQKNPLLLLKQPGLGIGRAKRRYKRKNAVSPVKKGLSPVKKRHMTKGPATIQPSSIKSREPMSIVKVSYQRNGPSASTSKTDIPETPSKFIPRPAPALAGACDLKDIKTLLREWVTTITEPMEEDILQVVKYCTDLIDDKDLEKLDLIIKYMKRLMQQSVESVWSMAFDFILDNVQVVVQQVYGSTLKIA</sequence>
<feature type="domain" description="UmuC" evidence="17">
    <location>
        <begin position="389"/>
        <end position="619"/>
    </location>
</feature>
<feature type="binding site" evidence="14">
    <location>
        <position position="393"/>
    </location>
    <ligand>
        <name>Mg(2+)</name>
        <dbReference type="ChEBI" id="CHEBI:18420"/>
        <label>1</label>
    </ligand>
</feature>
<dbReference type="FunFam" id="3.30.70.270:FF:000005">
    <property type="entry name" value="DNA repair protein REV1"/>
    <property type="match status" value="1"/>
</dbReference>
<dbReference type="GO" id="GO:0042276">
    <property type="term" value="P:error-prone translesion synthesis"/>
    <property type="evidence" value="ECO:0007669"/>
    <property type="project" value="InterPro"/>
</dbReference>
<feature type="binding site" evidence="14">
    <location>
        <position position="536"/>
    </location>
    <ligand>
        <name>Mg(2+)</name>
        <dbReference type="ChEBI" id="CHEBI:18420"/>
        <label>1</label>
    </ligand>
</feature>
<keyword evidence="11 13" id="KW-0234">DNA repair</keyword>
<dbReference type="Gene3D" id="3.30.1490.100">
    <property type="entry name" value="DNA polymerase, Y-family, little finger domain"/>
    <property type="match status" value="1"/>
</dbReference>
<evidence type="ECO:0000256" key="13">
    <source>
        <dbReference type="PIRNR" id="PIRNR036573"/>
    </source>
</evidence>
<dbReference type="GO" id="GO:0017125">
    <property type="term" value="F:deoxycytidyl transferase activity"/>
    <property type="evidence" value="ECO:0007669"/>
    <property type="project" value="TreeGrafter"/>
</dbReference>
<dbReference type="CDD" id="cd01701">
    <property type="entry name" value="PolY_Rev1"/>
    <property type="match status" value="1"/>
</dbReference>
<dbReference type="InterPro" id="IPR036420">
    <property type="entry name" value="BRCT_dom_sf"/>
</dbReference>
<keyword evidence="7 14" id="KW-0479">Metal-binding</keyword>
<feature type="compositionally biased region" description="Low complexity" evidence="15">
    <location>
        <begin position="826"/>
        <end position="839"/>
    </location>
</feature>
<evidence type="ECO:0000256" key="5">
    <source>
        <dbReference type="ARBA" id="ARBA00022679"/>
    </source>
</evidence>
<dbReference type="CDD" id="cd17719">
    <property type="entry name" value="BRCT_Rev1"/>
    <property type="match status" value="1"/>
</dbReference>
<dbReference type="SUPFAM" id="SSF56672">
    <property type="entry name" value="DNA/RNA polymerases"/>
    <property type="match status" value="1"/>
</dbReference>
<keyword evidence="5 13" id="KW-0808">Transferase</keyword>
<evidence type="ECO:0000256" key="6">
    <source>
        <dbReference type="ARBA" id="ARBA00022695"/>
    </source>
</evidence>
<comment type="function">
    <text evidence="13">Deoxycytidyl transferase involved in DNA repair. Transfers a dCMP residue from dCTP to the 3'-end of a DNA primer in a template-dependent reaction. May assist in the first step in the bypass of abasic lesions by the insertion of a nucleotide opposite the lesion. Required for normal induction of mutations by physical and chemical agents.</text>
</comment>
<evidence type="ECO:0000256" key="9">
    <source>
        <dbReference type="ARBA" id="ARBA00022842"/>
    </source>
</evidence>
<evidence type="ECO:0000259" key="17">
    <source>
        <dbReference type="PROSITE" id="PS50173"/>
    </source>
</evidence>
<evidence type="ECO:0000256" key="7">
    <source>
        <dbReference type="ARBA" id="ARBA00022723"/>
    </source>
</evidence>
<keyword evidence="6 13" id="KW-0548">Nucleotidyltransferase</keyword>
<dbReference type="FunFam" id="3.40.50.10190:FF:000009">
    <property type="entry name" value="DNA repair protein REV1"/>
    <property type="match status" value="1"/>
</dbReference>
<evidence type="ECO:0000256" key="12">
    <source>
        <dbReference type="ARBA" id="ARBA00023242"/>
    </source>
</evidence>
<dbReference type="Gene3D" id="6.10.250.1630">
    <property type="match status" value="1"/>
</dbReference>
<dbReference type="Pfam" id="PF21999">
    <property type="entry name" value="IMS_HHH_1"/>
    <property type="match status" value="1"/>
</dbReference>
<dbReference type="FunFam" id="3.40.1170.60:FF:000005">
    <property type="entry name" value="DNA repair protein REV1"/>
    <property type="match status" value="1"/>
</dbReference>
<dbReference type="InterPro" id="IPR001357">
    <property type="entry name" value="BRCT_dom"/>
</dbReference>
<evidence type="ECO:0000256" key="8">
    <source>
        <dbReference type="ARBA" id="ARBA00022763"/>
    </source>
</evidence>
<evidence type="ECO:0000313" key="18">
    <source>
        <dbReference type="Ensembl" id="ENSMMOP00000026145.1"/>
    </source>
</evidence>
<dbReference type="Gene3D" id="3.40.50.10190">
    <property type="entry name" value="BRCT domain"/>
    <property type="match status" value="1"/>
</dbReference>
<keyword evidence="12 13" id="KW-0539">Nucleus</keyword>
<evidence type="ECO:0000259" key="16">
    <source>
        <dbReference type="PROSITE" id="PS50172"/>
    </source>
</evidence>
<dbReference type="SUPFAM" id="SSF100879">
    <property type="entry name" value="Lesion bypass DNA polymerase (Y-family), little finger domain"/>
    <property type="match status" value="1"/>
</dbReference>
<dbReference type="GO" id="GO:0006281">
    <property type="term" value="P:DNA repair"/>
    <property type="evidence" value="ECO:0007669"/>
    <property type="project" value="UniProtKB-KW"/>
</dbReference>